<feature type="region of interest" description="Disordered" evidence="4">
    <location>
        <begin position="58"/>
        <end position="103"/>
    </location>
</feature>
<keyword evidence="5" id="KW-0472">Membrane</keyword>
<name>A0A8J2QHB7_9NEOP</name>
<keyword evidence="5" id="KW-0812">Transmembrane</keyword>
<evidence type="ECO:0000256" key="5">
    <source>
        <dbReference type="SAM" id="Phobius"/>
    </source>
</evidence>
<proteinExistence type="inferred from homology"/>
<feature type="domain" description="Peptidase S9 prolyl oligopeptidase catalytic" evidence="6">
    <location>
        <begin position="622"/>
        <end position="823"/>
    </location>
</feature>
<evidence type="ECO:0000259" key="7">
    <source>
        <dbReference type="Pfam" id="PF00930"/>
    </source>
</evidence>
<feature type="compositionally biased region" description="Low complexity" evidence="4">
    <location>
        <begin position="76"/>
        <end position="89"/>
    </location>
</feature>
<evidence type="ECO:0000256" key="1">
    <source>
        <dbReference type="ARBA" id="ARBA00010036"/>
    </source>
</evidence>
<sequence>MAQDNTNSTVEMGTSDQILVAPKKSKKLVYAIGFIAMCAVIAVVITLAVVLTRGGDAEDIRTTEGPTPVTTPPTVPTTTPITTTTDQPTTNPPPPGDMDLNDVLNGEYSPASFNGSWVSGNEIMFRNVNGELILYNIDTSVPRTLIDNSSQVLLNSYRVSELSADRQYVALSYGEESIYRHSFEALYVAVDVSNGNIFNITPQGVASDMSVLQNFVWGPFGTSLAFVYKNNIYYQPNLTSSAQQITFSGIENVIYNGVPDWVYEEEVFSSNNAMWFSNDGSRLAYASFNDSNVRVMKIPHFGVPGAVEFQYTRHRDIRYPKPGTNNPSVRVTIRNLAANIERTFTPPSDLNEPILARVQFVGNQSIAIMWMNRVQSQLKVDICSETNQDCVTIFRYNEPNGWITNVPMVFNAQGNAFITILPDSVNNVRYKQILQVSNTNGTSWTVQSRTNTAHTVIDILAWTPDDVIWYTATGINDTAEQHIYSASSAGVSCFTCTVVRPDGSTCLYNEGSVSGSRISINCGGPAIPQIFIYDVVSRDFILYFMFQNGTRISVWDDNERISNLSSVNSLPVVLRRKLALGAGIPDADVQIQVPRDYQSRNNVPLLVNVYAGPDSSSVTKQWNVDWGSYLVNHYGIAVATIDGRGSGLKGVENMFALNRQLGSVEIEDQISATKLLHQELPWLDSSRTCIWGWSYGGYAASLALARGDVFKCAIAVAPVVDWRFYDSIYTERYLDTPQNNIGAYRNSSLLSDQVVEAYRRKSYFLVHGTEDDNVHYQHAMLLSRLLQRRDVYFHQMSYTDENHTLGGVKPHFYHALEKFLRENML</sequence>
<protein>
    <recommendedName>
        <fullName evidence="3">Venom dipeptidyl peptidase 4</fullName>
    </recommendedName>
</protein>
<dbReference type="Pfam" id="PF00930">
    <property type="entry name" value="DPPIV_N"/>
    <property type="match status" value="1"/>
</dbReference>
<gene>
    <name evidence="8" type="ORF">DCHRY22_LOCUS4242</name>
</gene>
<comment type="similarity">
    <text evidence="1">Belongs to the peptidase S9B family. DPPIV subfamily.</text>
</comment>
<dbReference type="Gene3D" id="3.40.50.1820">
    <property type="entry name" value="alpha/beta hydrolase"/>
    <property type="match status" value="1"/>
</dbReference>
<dbReference type="AlphaFoldDB" id="A0A8J2QHB7"/>
<organism evidence="8 9">
    <name type="scientific">Danaus chrysippus</name>
    <name type="common">African queen</name>
    <dbReference type="NCBI Taxonomy" id="151541"/>
    <lineage>
        <taxon>Eukaryota</taxon>
        <taxon>Metazoa</taxon>
        <taxon>Ecdysozoa</taxon>
        <taxon>Arthropoda</taxon>
        <taxon>Hexapoda</taxon>
        <taxon>Insecta</taxon>
        <taxon>Pterygota</taxon>
        <taxon>Neoptera</taxon>
        <taxon>Endopterygota</taxon>
        <taxon>Lepidoptera</taxon>
        <taxon>Glossata</taxon>
        <taxon>Ditrysia</taxon>
        <taxon>Papilionoidea</taxon>
        <taxon>Nymphalidae</taxon>
        <taxon>Danainae</taxon>
        <taxon>Danaini</taxon>
        <taxon>Danaina</taxon>
        <taxon>Danaus</taxon>
        <taxon>Anosia</taxon>
    </lineage>
</organism>
<dbReference type="SUPFAM" id="SSF82171">
    <property type="entry name" value="DPP6 N-terminal domain-like"/>
    <property type="match status" value="1"/>
</dbReference>
<dbReference type="InterPro" id="IPR001375">
    <property type="entry name" value="Peptidase_S9_cat"/>
</dbReference>
<evidence type="ECO:0000259" key="6">
    <source>
        <dbReference type="Pfam" id="PF00326"/>
    </source>
</evidence>
<dbReference type="GO" id="GO:0008239">
    <property type="term" value="F:dipeptidyl-peptidase activity"/>
    <property type="evidence" value="ECO:0007669"/>
    <property type="project" value="TreeGrafter"/>
</dbReference>
<dbReference type="InterPro" id="IPR029058">
    <property type="entry name" value="AB_hydrolase_fold"/>
</dbReference>
<keyword evidence="5" id="KW-1133">Transmembrane helix</keyword>
<dbReference type="GO" id="GO:0006508">
    <property type="term" value="P:proteolysis"/>
    <property type="evidence" value="ECO:0007669"/>
    <property type="project" value="InterPro"/>
</dbReference>
<keyword evidence="2" id="KW-0325">Glycoprotein</keyword>
<dbReference type="InterPro" id="IPR050278">
    <property type="entry name" value="Serine_Prot_S9B/DPPIV"/>
</dbReference>
<evidence type="ECO:0000313" key="9">
    <source>
        <dbReference type="Proteomes" id="UP000789524"/>
    </source>
</evidence>
<dbReference type="Proteomes" id="UP000789524">
    <property type="component" value="Unassembled WGS sequence"/>
</dbReference>
<dbReference type="PANTHER" id="PTHR11731">
    <property type="entry name" value="PROTEASE FAMILY S9B,C DIPEPTIDYL-PEPTIDASE IV-RELATED"/>
    <property type="match status" value="1"/>
</dbReference>
<evidence type="ECO:0000256" key="3">
    <source>
        <dbReference type="ARBA" id="ARBA00072929"/>
    </source>
</evidence>
<evidence type="ECO:0000256" key="2">
    <source>
        <dbReference type="ARBA" id="ARBA00023180"/>
    </source>
</evidence>
<dbReference type="Gene3D" id="2.140.10.30">
    <property type="entry name" value="Dipeptidylpeptidase IV, N-terminal domain"/>
    <property type="match status" value="1"/>
</dbReference>
<dbReference type="OrthoDB" id="16520at2759"/>
<reference evidence="8" key="1">
    <citation type="submission" date="2021-09" db="EMBL/GenBank/DDBJ databases">
        <authorList>
            <person name="Martin H S."/>
        </authorList>
    </citation>
    <scope>NUCLEOTIDE SEQUENCE</scope>
</reference>
<dbReference type="PANTHER" id="PTHR11731:SF154">
    <property type="entry name" value="VENOM DIPEPTIDYL PEPTIDASE 4-LIKE PROTEIN"/>
    <property type="match status" value="1"/>
</dbReference>
<evidence type="ECO:0000313" key="8">
    <source>
        <dbReference type="EMBL" id="CAG9562985.1"/>
    </source>
</evidence>
<dbReference type="EMBL" id="CAKASE010000049">
    <property type="protein sequence ID" value="CAG9562985.1"/>
    <property type="molecule type" value="Genomic_DNA"/>
</dbReference>
<comment type="caution">
    <text evidence="8">The sequence shown here is derived from an EMBL/GenBank/DDBJ whole genome shotgun (WGS) entry which is preliminary data.</text>
</comment>
<dbReference type="Pfam" id="PF00326">
    <property type="entry name" value="Peptidase_S9"/>
    <property type="match status" value="1"/>
</dbReference>
<dbReference type="GO" id="GO:0005886">
    <property type="term" value="C:plasma membrane"/>
    <property type="evidence" value="ECO:0007669"/>
    <property type="project" value="TreeGrafter"/>
</dbReference>
<dbReference type="InterPro" id="IPR002469">
    <property type="entry name" value="Peptidase_S9B_N"/>
</dbReference>
<feature type="transmembrane region" description="Helical" evidence="5">
    <location>
        <begin position="28"/>
        <end position="51"/>
    </location>
</feature>
<accession>A0A8J2QHB7</accession>
<evidence type="ECO:0000256" key="4">
    <source>
        <dbReference type="SAM" id="MobiDB-lite"/>
    </source>
</evidence>
<keyword evidence="9" id="KW-1185">Reference proteome</keyword>
<feature type="domain" description="Dipeptidylpeptidase IV N-terminal" evidence="7">
    <location>
        <begin position="163"/>
        <end position="528"/>
    </location>
</feature>
<dbReference type="FunFam" id="3.40.50.1820:FF:000003">
    <property type="entry name" value="Dipeptidyl peptidase 4"/>
    <property type="match status" value="1"/>
</dbReference>
<dbReference type="SUPFAM" id="SSF53474">
    <property type="entry name" value="alpha/beta-Hydrolases"/>
    <property type="match status" value="1"/>
</dbReference>
<dbReference type="GO" id="GO:0008236">
    <property type="term" value="F:serine-type peptidase activity"/>
    <property type="evidence" value="ECO:0007669"/>
    <property type="project" value="InterPro"/>
</dbReference>